<feature type="domain" description="MoaF C-terminal" evidence="2">
    <location>
        <begin position="162"/>
        <end position="273"/>
    </location>
</feature>
<name>A0A1I7MYL9_9HYPH</name>
<gene>
    <name evidence="3" type="ORF">SAMN05216456_0300</name>
</gene>
<dbReference type="Pfam" id="PF10703">
    <property type="entry name" value="MoaF"/>
    <property type="match status" value="1"/>
</dbReference>
<keyword evidence="4" id="KW-1185">Reference proteome</keyword>
<dbReference type="Gene3D" id="2.40.128.20">
    <property type="match status" value="1"/>
</dbReference>
<dbReference type="Pfam" id="PF17409">
    <property type="entry name" value="MoaF_C"/>
    <property type="match status" value="1"/>
</dbReference>
<evidence type="ECO:0000259" key="1">
    <source>
        <dbReference type="Pfam" id="PF10703"/>
    </source>
</evidence>
<evidence type="ECO:0000259" key="2">
    <source>
        <dbReference type="Pfam" id="PF17409"/>
    </source>
</evidence>
<evidence type="ECO:0000313" key="3">
    <source>
        <dbReference type="EMBL" id="SFV27529.1"/>
    </source>
</evidence>
<dbReference type="InterPro" id="IPR035348">
    <property type="entry name" value="MoaF_C"/>
</dbReference>
<dbReference type="InterPro" id="IPR012674">
    <property type="entry name" value="Calycin"/>
</dbReference>
<dbReference type="AlphaFoldDB" id="A0A1I7MYL9"/>
<protein>
    <submittedName>
        <fullName evidence="3">Molybdenum cofactor biosynthesis protein F</fullName>
    </submittedName>
</protein>
<dbReference type="InterPro" id="IPR024724">
    <property type="entry name" value="MoaF_N"/>
</dbReference>
<reference evidence="3 4" key="1">
    <citation type="submission" date="2016-10" db="EMBL/GenBank/DDBJ databases">
        <authorList>
            <person name="de Groot N.N."/>
        </authorList>
    </citation>
    <scope>NUCLEOTIDE SEQUENCE [LARGE SCALE GENOMIC DNA]</scope>
    <source>
        <strain evidence="3 4">IPL20</strain>
    </source>
</reference>
<dbReference type="Proteomes" id="UP000199074">
    <property type="component" value="Unassembled WGS sequence"/>
</dbReference>
<evidence type="ECO:0000313" key="4">
    <source>
        <dbReference type="Proteomes" id="UP000199074"/>
    </source>
</evidence>
<feature type="domain" description="Molybdenum cofactor biosynthesis protein F N-terminal" evidence="1">
    <location>
        <begin position="33"/>
        <end position="133"/>
    </location>
</feature>
<organism evidence="3 4">
    <name type="scientific">Devosia crocina</name>
    <dbReference type="NCBI Taxonomy" id="429728"/>
    <lineage>
        <taxon>Bacteria</taxon>
        <taxon>Pseudomonadati</taxon>
        <taxon>Pseudomonadota</taxon>
        <taxon>Alphaproteobacteria</taxon>
        <taxon>Hyphomicrobiales</taxon>
        <taxon>Devosiaceae</taxon>
        <taxon>Devosia</taxon>
    </lineage>
</organism>
<sequence>MERRQNPIRTAEGLNAVSQIAENYKRVDTVTPDKLFPGHDALRPDATLTLVGQTLELHFEGRTPVSYTFDEKRVRWTSNPSANVAYPIGEAAYEAIEVGHGLLAATINHTESVSNDLMIVDLAQKRVLVVHSVMIGGTSTIAERSIILEAGIGAPLARPFPKTAELVGKRIHWSYGPTHFFEHIYIEPELYCWHGITGPEGGMGAVEPTSVRKIEDNLYLFTWSDRGTPFNGALVIDLTGKPRSAGRLVGWDPEKREISQIIVGATGTLVNTTDYSAAFQNK</sequence>
<dbReference type="OrthoDB" id="8537304at2"/>
<accession>A0A1I7MYL9</accession>
<dbReference type="EMBL" id="FPCK01000001">
    <property type="protein sequence ID" value="SFV27529.1"/>
    <property type="molecule type" value="Genomic_DNA"/>
</dbReference>
<dbReference type="STRING" id="429728.SAMN05216456_0300"/>
<proteinExistence type="predicted"/>